<evidence type="ECO:0008006" key="4">
    <source>
        <dbReference type="Google" id="ProtNLM"/>
    </source>
</evidence>
<dbReference type="Proteomes" id="UP001244341">
    <property type="component" value="Chromosome 7b"/>
</dbReference>
<evidence type="ECO:0000313" key="2">
    <source>
        <dbReference type="EMBL" id="WIA16415.1"/>
    </source>
</evidence>
<proteinExistence type="inferred from homology"/>
<dbReference type="InterPro" id="IPR005527">
    <property type="entry name" value="MinE"/>
</dbReference>
<dbReference type="EMBL" id="CP126214">
    <property type="protein sequence ID" value="WIA16415.1"/>
    <property type="molecule type" value="Genomic_DNA"/>
</dbReference>
<reference evidence="2 3" key="1">
    <citation type="submission" date="2023-05" db="EMBL/GenBank/DDBJ databases">
        <title>A 100% complete, gapless, phased diploid assembly of the Scenedesmus obliquus UTEX 3031 genome.</title>
        <authorList>
            <person name="Biondi T.C."/>
            <person name="Hanschen E.R."/>
            <person name="Kwon T."/>
            <person name="Eng W."/>
            <person name="Kruse C.P.S."/>
            <person name="Koehler S.I."/>
            <person name="Kunde Y."/>
            <person name="Gleasner C.D."/>
            <person name="You Mak K.T."/>
            <person name="Polle J."/>
            <person name="Hovde B.T."/>
            <person name="Starkenburg S.R."/>
        </authorList>
    </citation>
    <scope>NUCLEOTIDE SEQUENCE [LARGE SCALE GENOMIC DNA]</scope>
    <source>
        <strain evidence="2 3">DOE0152z</strain>
    </source>
</reference>
<dbReference type="Pfam" id="PF03776">
    <property type="entry name" value="MinE"/>
    <property type="match status" value="1"/>
</dbReference>
<evidence type="ECO:0000313" key="3">
    <source>
        <dbReference type="Proteomes" id="UP001244341"/>
    </source>
</evidence>
<name>A0ABY8U5D0_TETOB</name>
<protein>
    <recommendedName>
        <fullName evidence="4">Plastid division regulator MinE</fullName>
    </recommendedName>
</protein>
<evidence type="ECO:0000256" key="1">
    <source>
        <dbReference type="ARBA" id="ARBA00008168"/>
    </source>
</evidence>
<dbReference type="Gene3D" id="3.30.1070.10">
    <property type="entry name" value="Cell division topological specificity factor MinE"/>
    <property type="match status" value="1"/>
</dbReference>
<gene>
    <name evidence="2" type="ORF">OEZ85_013107</name>
</gene>
<dbReference type="InterPro" id="IPR036707">
    <property type="entry name" value="MinE_sf"/>
</dbReference>
<sequence length="216" mass="24093">MWSSSLSSSLQQQVLASPAVKGGQQRPRLSVVVHANQPVLNEARQRRGSPELLEMPPRNTTAIGSTIKYRIKPKSPLQQPENPVADFMTKLKLAWNIFFPDEPAEVRPKEEAKQRLRMILVADRCGMSPAGLTEMKRNILNAIEEFVDIDSEEQIDVSITSDPEVGTVYSVAVPIRRVKPEARLALGADGEIEDLTFEWNPEDLDSDPSARFPYGT</sequence>
<organism evidence="2 3">
    <name type="scientific">Tetradesmus obliquus</name>
    <name type="common">Green alga</name>
    <name type="synonym">Acutodesmus obliquus</name>
    <dbReference type="NCBI Taxonomy" id="3088"/>
    <lineage>
        <taxon>Eukaryota</taxon>
        <taxon>Viridiplantae</taxon>
        <taxon>Chlorophyta</taxon>
        <taxon>core chlorophytes</taxon>
        <taxon>Chlorophyceae</taxon>
        <taxon>CS clade</taxon>
        <taxon>Sphaeropleales</taxon>
        <taxon>Scenedesmaceae</taxon>
        <taxon>Tetradesmus</taxon>
    </lineage>
</organism>
<accession>A0ABY8U5D0</accession>
<keyword evidence="3" id="KW-1185">Reference proteome</keyword>
<comment type="similarity">
    <text evidence="1">Belongs to the MinE family.</text>
</comment>